<dbReference type="AlphaFoldDB" id="A0A1Z2KZ15"/>
<name>A0A1Z2KZ15_9ACTN</name>
<evidence type="ECO:0000313" key="2">
    <source>
        <dbReference type="EMBL" id="ARZ67299.1"/>
    </source>
</evidence>
<feature type="compositionally biased region" description="Low complexity" evidence="1">
    <location>
        <begin position="19"/>
        <end position="44"/>
    </location>
</feature>
<dbReference type="EMBL" id="CP021744">
    <property type="protein sequence ID" value="ARZ67299.1"/>
    <property type="molecule type" value="Genomic_DNA"/>
</dbReference>
<feature type="compositionally biased region" description="Low complexity" evidence="1">
    <location>
        <begin position="200"/>
        <end position="211"/>
    </location>
</feature>
<feature type="compositionally biased region" description="Gly residues" evidence="1">
    <location>
        <begin position="45"/>
        <end position="62"/>
    </location>
</feature>
<feature type="region of interest" description="Disordered" evidence="1">
    <location>
        <begin position="152"/>
        <end position="212"/>
    </location>
</feature>
<reference evidence="2 3" key="1">
    <citation type="submission" date="2017-06" db="EMBL/GenBank/DDBJ databases">
        <title>Streptomyces albireticuli Genome sequencing and assembly.</title>
        <authorList>
            <person name="Wang Y."/>
            <person name="Du B."/>
            <person name="Ding Y."/>
            <person name="Liu H."/>
            <person name="Hou Q."/>
            <person name="Liu K."/>
            <person name="Yao L."/>
            <person name="Wang C."/>
        </authorList>
    </citation>
    <scope>NUCLEOTIDE SEQUENCE [LARGE SCALE GENOMIC DNA]</scope>
    <source>
        <strain evidence="2 3">MDJK11</strain>
    </source>
</reference>
<keyword evidence="2" id="KW-0378">Hydrolase</keyword>
<feature type="compositionally biased region" description="Basic and acidic residues" evidence="1">
    <location>
        <begin position="180"/>
        <end position="189"/>
    </location>
</feature>
<sequence>MGLPVGAARSREESRVTRGPVAEGAAEAAGAVGEVGAAGEAGAPGASGGSFGGSGERPGGPGELKALQLRLAEFAAARDWQPFHTPKNLAAALSVEAAELVEIFQWLTPEQSARVMEDPETAGRVEDEVADVLAYLLQFCHALGVDPAPRWRRRSTVTSGGSPGPTVRGDRPGRTAAGPRRIELSRSEPEGAGWAGTGVSGSRSGGSSLSGVIEFSTPHLVSTDF</sequence>
<dbReference type="GO" id="GO:0009143">
    <property type="term" value="P:nucleoside triphosphate catabolic process"/>
    <property type="evidence" value="ECO:0007669"/>
    <property type="project" value="InterPro"/>
</dbReference>
<accession>A0A1Z2KZ15</accession>
<dbReference type="CDD" id="cd11537">
    <property type="entry name" value="NTP-PPase_RS21-C6_like"/>
    <property type="match status" value="1"/>
</dbReference>
<dbReference type="PANTHER" id="PTHR46523:SF1">
    <property type="entry name" value="DCTP PYROPHOSPHATASE 1"/>
    <property type="match status" value="1"/>
</dbReference>
<evidence type="ECO:0000313" key="3">
    <source>
        <dbReference type="Proteomes" id="UP000195755"/>
    </source>
</evidence>
<dbReference type="Pfam" id="PF12643">
    <property type="entry name" value="MazG-like"/>
    <property type="match status" value="1"/>
</dbReference>
<dbReference type="GO" id="GO:0047429">
    <property type="term" value="F:nucleoside triphosphate diphosphatase activity"/>
    <property type="evidence" value="ECO:0007669"/>
    <property type="project" value="InterPro"/>
</dbReference>
<dbReference type="SUPFAM" id="SSF101386">
    <property type="entry name" value="all-alpha NTP pyrophosphatases"/>
    <property type="match status" value="1"/>
</dbReference>
<proteinExistence type="predicted"/>
<dbReference type="KEGG" id="salj:SMD11_1638"/>
<dbReference type="Gene3D" id="1.10.287.1080">
    <property type="entry name" value="MazG-like"/>
    <property type="match status" value="1"/>
</dbReference>
<evidence type="ECO:0000256" key="1">
    <source>
        <dbReference type="SAM" id="MobiDB-lite"/>
    </source>
</evidence>
<gene>
    <name evidence="2" type="ORF">SMD11_1638</name>
</gene>
<organism evidence="2 3">
    <name type="scientific">Streptomyces albireticuli</name>
    <dbReference type="NCBI Taxonomy" id="1940"/>
    <lineage>
        <taxon>Bacteria</taxon>
        <taxon>Bacillati</taxon>
        <taxon>Actinomycetota</taxon>
        <taxon>Actinomycetes</taxon>
        <taxon>Kitasatosporales</taxon>
        <taxon>Streptomycetaceae</taxon>
        <taxon>Streptomyces</taxon>
    </lineage>
</organism>
<dbReference type="InterPro" id="IPR025984">
    <property type="entry name" value="DCTPP"/>
</dbReference>
<feature type="region of interest" description="Disordered" evidence="1">
    <location>
        <begin position="1"/>
        <end position="62"/>
    </location>
</feature>
<protein>
    <submittedName>
        <fullName evidence="2">Nucleotide pyrophosphohydrolase</fullName>
    </submittedName>
</protein>
<dbReference type="Proteomes" id="UP000195755">
    <property type="component" value="Chromosome"/>
</dbReference>
<dbReference type="PANTHER" id="PTHR46523">
    <property type="entry name" value="DCTP PYROPHOSPHATASE 1"/>
    <property type="match status" value="1"/>
</dbReference>
<dbReference type="InterPro" id="IPR052555">
    <property type="entry name" value="dCTP_Pyrophosphatase"/>
</dbReference>